<organism evidence="2 3">
    <name type="scientific">Gordonia tangerina</name>
    <dbReference type="NCBI Taxonomy" id="2911060"/>
    <lineage>
        <taxon>Bacteria</taxon>
        <taxon>Bacillati</taxon>
        <taxon>Actinomycetota</taxon>
        <taxon>Actinomycetes</taxon>
        <taxon>Mycobacteriales</taxon>
        <taxon>Gordoniaceae</taxon>
        <taxon>Gordonia</taxon>
    </lineage>
</organism>
<dbReference type="Pfam" id="PF04230">
    <property type="entry name" value="PS_pyruv_trans"/>
    <property type="match status" value="1"/>
</dbReference>
<reference evidence="2" key="1">
    <citation type="submission" date="2022-01" db="EMBL/GenBank/DDBJ databases">
        <title>Gordonia xiamenensis sp. nov., isolated from surface seawater in Xiamen.</title>
        <authorList>
            <person name="He Y.F."/>
        </authorList>
    </citation>
    <scope>NUCLEOTIDE SEQUENCE</scope>
    <source>
        <strain evidence="2">GW1C4-4</strain>
    </source>
</reference>
<dbReference type="PANTHER" id="PTHR36836:SF1">
    <property type="entry name" value="COLANIC ACID BIOSYNTHESIS PROTEIN WCAK"/>
    <property type="match status" value="1"/>
</dbReference>
<dbReference type="GO" id="GO:0016740">
    <property type="term" value="F:transferase activity"/>
    <property type="evidence" value="ECO:0007669"/>
    <property type="project" value="UniProtKB-KW"/>
</dbReference>
<dbReference type="Proteomes" id="UP001108089">
    <property type="component" value="Unassembled WGS sequence"/>
</dbReference>
<name>A0ABS9DQC4_9ACTN</name>
<comment type="caution">
    <text evidence="2">The sequence shown here is derived from an EMBL/GenBank/DDBJ whole genome shotgun (WGS) entry which is preliminary data.</text>
</comment>
<evidence type="ECO:0000259" key="1">
    <source>
        <dbReference type="Pfam" id="PF04230"/>
    </source>
</evidence>
<sequence>MMQVTIDRLRERWPAARIAVLTDAPALLRAYFPNAEAITVGDKAPWSPSTLVERAAVIAGPQWVGPPMLAWLRARVWFPQKARGARRRALIRWRALIGDDTPAPPTPPRKPVTRGSFAAVESASLLLVMGGGYLADVDAAQTRRVFNLIEHAHRHAVPVAMVGQGMGPLDDPVLRTRATEVLSVVDVIALREKLQGPVLLESLDVSSDRVSVTGDDAIELAYRIRSVGLGAEIGLCLRVAGYSPISDDIQQTVGAVVRESARVRGAALAPLIIAEYRRQDRRSTLPLVRGYSPQTTPPGKYVAPEVVAERVSRCRVVVTGAYHLAVFALSQGIPVVALTASQYYDDKFLGLCDMFGGGMQVVDLREPNLEGVLSCAIAEAWDSASRVRESLRERARAQVDTSREGFERVYHLVENRRPARR</sequence>
<protein>
    <submittedName>
        <fullName evidence="2">Polysaccharide pyruvyl transferase family protein</fullName>
    </submittedName>
</protein>
<keyword evidence="2" id="KW-0808">Transferase</keyword>
<accession>A0ABS9DQC4</accession>
<dbReference type="InterPro" id="IPR007345">
    <property type="entry name" value="Polysacch_pyruvyl_Trfase"/>
</dbReference>
<evidence type="ECO:0000313" key="3">
    <source>
        <dbReference type="Proteomes" id="UP001108089"/>
    </source>
</evidence>
<proteinExistence type="predicted"/>
<dbReference type="RefSeq" id="WP_235724896.1">
    <property type="nucleotide sequence ID" value="NZ_JAKGCU010000018.1"/>
</dbReference>
<feature type="domain" description="Polysaccharide pyruvyl transferase" evidence="1">
    <location>
        <begin position="49"/>
        <end position="339"/>
    </location>
</feature>
<evidence type="ECO:0000313" key="2">
    <source>
        <dbReference type="EMBL" id="MCF3940141.1"/>
    </source>
</evidence>
<keyword evidence="3" id="KW-1185">Reference proteome</keyword>
<gene>
    <name evidence="2" type="ORF">L1892_17345</name>
</gene>
<dbReference type="PANTHER" id="PTHR36836">
    <property type="entry name" value="COLANIC ACID BIOSYNTHESIS PROTEIN WCAK"/>
    <property type="match status" value="1"/>
</dbReference>
<dbReference type="EMBL" id="JAKGCU010000018">
    <property type="protein sequence ID" value="MCF3940141.1"/>
    <property type="molecule type" value="Genomic_DNA"/>
</dbReference>